<dbReference type="Pfam" id="PF00005">
    <property type="entry name" value="ABC_tran"/>
    <property type="match status" value="1"/>
</dbReference>
<keyword evidence="8" id="KW-0046">Antibiotic resistance</keyword>
<comment type="subcellular location">
    <subcellularLocation>
        <location evidence="1">Cell membrane</location>
        <topology evidence="1">Peripheral membrane protein</topology>
        <orientation evidence="1">Cytoplasmic side</orientation>
    </subcellularLocation>
</comment>
<dbReference type="PROSITE" id="PS50893">
    <property type="entry name" value="ABC_TRANSPORTER_2"/>
    <property type="match status" value="1"/>
</dbReference>
<feature type="domain" description="ABC transporter" evidence="10">
    <location>
        <begin position="5"/>
        <end position="235"/>
    </location>
</feature>
<evidence type="ECO:0000256" key="4">
    <source>
        <dbReference type="ARBA" id="ARBA00022741"/>
    </source>
</evidence>
<dbReference type="PANTHER" id="PTHR42711:SF19">
    <property type="entry name" value="DOXORUBICIN RESISTANCE ATP-BINDING PROTEIN DRRA"/>
    <property type="match status" value="1"/>
</dbReference>
<organism evidence="11 12">
    <name type="scientific">Actinomycetospora chibensis</name>
    <dbReference type="NCBI Taxonomy" id="663606"/>
    <lineage>
        <taxon>Bacteria</taxon>
        <taxon>Bacillati</taxon>
        <taxon>Actinomycetota</taxon>
        <taxon>Actinomycetes</taxon>
        <taxon>Pseudonocardiales</taxon>
        <taxon>Pseudonocardiaceae</taxon>
        <taxon>Actinomycetospora</taxon>
    </lineage>
</organism>
<keyword evidence="2" id="KW-0813">Transport</keyword>
<evidence type="ECO:0000259" key="10">
    <source>
        <dbReference type="PROSITE" id="PS50893"/>
    </source>
</evidence>
<dbReference type="Proteomes" id="UP001595909">
    <property type="component" value="Unassembled WGS sequence"/>
</dbReference>
<evidence type="ECO:0000256" key="8">
    <source>
        <dbReference type="ARBA" id="ARBA00023251"/>
    </source>
</evidence>
<keyword evidence="3" id="KW-1003">Cell membrane</keyword>
<reference evidence="12" key="1">
    <citation type="journal article" date="2019" name="Int. J. Syst. Evol. Microbiol.">
        <title>The Global Catalogue of Microorganisms (GCM) 10K type strain sequencing project: providing services to taxonomists for standard genome sequencing and annotation.</title>
        <authorList>
            <consortium name="The Broad Institute Genomics Platform"/>
            <consortium name="The Broad Institute Genome Sequencing Center for Infectious Disease"/>
            <person name="Wu L."/>
            <person name="Ma J."/>
        </authorList>
    </citation>
    <scope>NUCLEOTIDE SEQUENCE [LARGE SCALE GENOMIC DNA]</scope>
    <source>
        <strain evidence="12">CCUG 50347</strain>
    </source>
</reference>
<evidence type="ECO:0000313" key="11">
    <source>
        <dbReference type="EMBL" id="MFC4832833.1"/>
    </source>
</evidence>
<dbReference type="NCBIfam" id="TIGR01188">
    <property type="entry name" value="drrA"/>
    <property type="match status" value="1"/>
</dbReference>
<accession>A0ABV9RF60</accession>
<dbReference type="InterPro" id="IPR017871">
    <property type="entry name" value="ABC_transporter-like_CS"/>
</dbReference>
<dbReference type="RefSeq" id="WP_274188261.1">
    <property type="nucleotide sequence ID" value="NZ_BAABHN010000020.1"/>
</dbReference>
<keyword evidence="5 11" id="KW-0067">ATP-binding</keyword>
<proteinExistence type="inferred from homology"/>
<evidence type="ECO:0000256" key="9">
    <source>
        <dbReference type="ARBA" id="ARBA00049985"/>
    </source>
</evidence>
<dbReference type="InterPro" id="IPR027417">
    <property type="entry name" value="P-loop_NTPase"/>
</dbReference>
<protein>
    <submittedName>
        <fullName evidence="11">ATP-binding cassette domain-containing protein</fullName>
    </submittedName>
</protein>
<comment type="caution">
    <text evidence="11">The sequence shown here is derived from an EMBL/GenBank/DDBJ whole genome shotgun (WGS) entry which is preliminary data.</text>
</comment>
<dbReference type="EMBL" id="JBHSIM010000020">
    <property type="protein sequence ID" value="MFC4832833.1"/>
    <property type="molecule type" value="Genomic_DNA"/>
</dbReference>
<dbReference type="SMART" id="SM00382">
    <property type="entry name" value="AAA"/>
    <property type="match status" value="1"/>
</dbReference>
<evidence type="ECO:0000313" key="12">
    <source>
        <dbReference type="Proteomes" id="UP001595909"/>
    </source>
</evidence>
<dbReference type="InterPro" id="IPR003439">
    <property type="entry name" value="ABC_transporter-like_ATP-bd"/>
</dbReference>
<keyword evidence="6" id="KW-1278">Translocase</keyword>
<dbReference type="PANTHER" id="PTHR42711">
    <property type="entry name" value="ABC TRANSPORTER ATP-BINDING PROTEIN"/>
    <property type="match status" value="1"/>
</dbReference>
<evidence type="ECO:0000256" key="5">
    <source>
        <dbReference type="ARBA" id="ARBA00022840"/>
    </source>
</evidence>
<keyword evidence="4" id="KW-0547">Nucleotide-binding</keyword>
<keyword evidence="12" id="KW-1185">Reference proteome</keyword>
<keyword evidence="7" id="KW-0472">Membrane</keyword>
<evidence type="ECO:0000256" key="6">
    <source>
        <dbReference type="ARBA" id="ARBA00022967"/>
    </source>
</evidence>
<comment type="similarity">
    <text evidence="9">Belongs to the ABC transporter superfamily. Drug exporter-1 (DrugE1) (TC 3.A.1.105) family.</text>
</comment>
<evidence type="ECO:0000256" key="2">
    <source>
        <dbReference type="ARBA" id="ARBA00022448"/>
    </source>
</evidence>
<name>A0ABV9RF60_9PSEU</name>
<dbReference type="InterPro" id="IPR005894">
    <property type="entry name" value="DrrA"/>
</dbReference>
<dbReference type="InterPro" id="IPR003593">
    <property type="entry name" value="AAA+_ATPase"/>
</dbReference>
<gene>
    <name evidence="11" type="ORF">ACFPEL_10475</name>
</gene>
<dbReference type="GO" id="GO:0005524">
    <property type="term" value="F:ATP binding"/>
    <property type="evidence" value="ECO:0007669"/>
    <property type="project" value="UniProtKB-KW"/>
</dbReference>
<evidence type="ECO:0000256" key="1">
    <source>
        <dbReference type="ARBA" id="ARBA00004413"/>
    </source>
</evidence>
<evidence type="ECO:0000256" key="7">
    <source>
        <dbReference type="ARBA" id="ARBA00023136"/>
    </source>
</evidence>
<dbReference type="Gene3D" id="3.40.50.300">
    <property type="entry name" value="P-loop containing nucleotide triphosphate hydrolases"/>
    <property type="match status" value="1"/>
</dbReference>
<dbReference type="PROSITE" id="PS00211">
    <property type="entry name" value="ABC_TRANSPORTER_1"/>
    <property type="match status" value="1"/>
</dbReference>
<dbReference type="SUPFAM" id="SSF52540">
    <property type="entry name" value="P-loop containing nucleoside triphosphate hydrolases"/>
    <property type="match status" value="1"/>
</dbReference>
<sequence length="326" mass="33774">MPPAIEADGLVKRFGATTALAGASLSAAEGTVLGVLGPNGAGKTTATRVLATLLAPDEGRAVVGGHDVITEPHRVRSLIGLTGQYAGVDEALTGTENLVLIARLLGQGRAAAKARAADLLGQFGLGDAAGRAARTYSGGMRRRLDLAASLVGRPRILFLDEPTTGLDPASRNELWGMVRRLTDDGVTVLLTTQYLEEADQLADDIVVIDRGAVVATGTPDDLKARAGAAVLQMRPTDAGQVAVVTRIAAELAGATPTVDQDTVSVPAGDDGLMPAVVRRLDDVGVRLAELTLRRATLDEVFLALTGRRAVDESSTDSDSTTDRELV</sequence>
<evidence type="ECO:0000256" key="3">
    <source>
        <dbReference type="ARBA" id="ARBA00022475"/>
    </source>
</evidence>
<dbReference type="InterPro" id="IPR050763">
    <property type="entry name" value="ABC_transporter_ATP-binding"/>
</dbReference>